<reference evidence="1 2" key="1">
    <citation type="journal article" date="2023" name="bioRxiv">
        <title>Conserved and derived expression patterns and positive selection on dental genes reveal complex evolutionary context of ever-growing rodent molars.</title>
        <authorList>
            <person name="Calamari Z.T."/>
            <person name="Song A."/>
            <person name="Cohen E."/>
            <person name="Akter M."/>
            <person name="Roy R.D."/>
            <person name="Hallikas O."/>
            <person name="Christensen M.M."/>
            <person name="Li P."/>
            <person name="Marangoni P."/>
            <person name="Jernvall J."/>
            <person name="Klein O.D."/>
        </authorList>
    </citation>
    <scope>NUCLEOTIDE SEQUENCE [LARGE SCALE GENOMIC DNA]</scope>
    <source>
        <strain evidence="1">V071</strain>
    </source>
</reference>
<comment type="caution">
    <text evidence="1">The sequence shown here is derived from an EMBL/GenBank/DDBJ whole genome shotgun (WGS) entry which is preliminary data.</text>
</comment>
<name>A0AAW0IDL7_MYOGA</name>
<evidence type="ECO:0000313" key="1">
    <source>
        <dbReference type="EMBL" id="KAK7812675.1"/>
    </source>
</evidence>
<dbReference type="Proteomes" id="UP001488838">
    <property type="component" value="Unassembled WGS sequence"/>
</dbReference>
<accession>A0AAW0IDL7</accession>
<organism evidence="1 2">
    <name type="scientific">Myodes glareolus</name>
    <name type="common">Bank vole</name>
    <name type="synonym">Clethrionomys glareolus</name>
    <dbReference type="NCBI Taxonomy" id="447135"/>
    <lineage>
        <taxon>Eukaryota</taxon>
        <taxon>Metazoa</taxon>
        <taxon>Chordata</taxon>
        <taxon>Craniata</taxon>
        <taxon>Vertebrata</taxon>
        <taxon>Euteleostomi</taxon>
        <taxon>Mammalia</taxon>
        <taxon>Eutheria</taxon>
        <taxon>Euarchontoglires</taxon>
        <taxon>Glires</taxon>
        <taxon>Rodentia</taxon>
        <taxon>Myomorpha</taxon>
        <taxon>Muroidea</taxon>
        <taxon>Cricetidae</taxon>
        <taxon>Arvicolinae</taxon>
        <taxon>Myodes</taxon>
    </lineage>
</organism>
<dbReference type="EMBL" id="JBBHLL010000148">
    <property type="protein sequence ID" value="KAK7812675.1"/>
    <property type="molecule type" value="Genomic_DNA"/>
</dbReference>
<sequence>MPEALFPVPRWSPFSSNFLEPIVFYLMAICPGKVIPSVPCLAWYGASKAFCKVSAGLYPGAMSLGPAAELLGRYWDPGHRSASQFTSMSFISSGPLENPTAVLQSEPAARLGCE</sequence>
<keyword evidence="2" id="KW-1185">Reference proteome</keyword>
<protein>
    <submittedName>
        <fullName evidence="1">Uncharacterized protein</fullName>
    </submittedName>
</protein>
<evidence type="ECO:0000313" key="2">
    <source>
        <dbReference type="Proteomes" id="UP001488838"/>
    </source>
</evidence>
<proteinExistence type="predicted"/>
<dbReference type="AlphaFoldDB" id="A0AAW0IDL7"/>
<gene>
    <name evidence="1" type="ORF">U0070_016145</name>
</gene>